<feature type="domain" description="Knr4/Smi1-like" evidence="1">
    <location>
        <begin position="6"/>
        <end position="140"/>
    </location>
</feature>
<evidence type="ECO:0000313" key="2">
    <source>
        <dbReference type="EMBL" id="OLF48665.1"/>
    </source>
</evidence>
<dbReference type="Gene3D" id="3.40.1580.10">
    <property type="entry name" value="SMI1/KNR4-like"/>
    <property type="match status" value="1"/>
</dbReference>
<proteinExistence type="predicted"/>
<dbReference type="Proteomes" id="UP000186890">
    <property type="component" value="Unassembled WGS sequence"/>
</dbReference>
<dbReference type="InterPro" id="IPR037883">
    <property type="entry name" value="Knr4/Smi1-like_sf"/>
</dbReference>
<evidence type="ECO:0000259" key="1">
    <source>
        <dbReference type="SMART" id="SM00860"/>
    </source>
</evidence>
<sequence>MIHFGSLNDLEISKLEQIVAVCFPEDYKSFLVQTNGGIPKEGYLALKASTLEEDLLINSFLGVNEDDNFDFVGWNEEYGDELPDSTFIFGIEYGGGMFIHITEGEDKGVYFWDSNWSFPESSEDENVYFLADSFSDFLSMVIFKRTL</sequence>
<comment type="caution">
    <text evidence="2">The sequence shown here is derived from an EMBL/GenBank/DDBJ whole genome shotgun (WGS) entry which is preliminary data.</text>
</comment>
<dbReference type="EMBL" id="MSJM01000002">
    <property type="protein sequence ID" value="OLF48665.1"/>
    <property type="molecule type" value="Genomic_DNA"/>
</dbReference>
<dbReference type="AlphaFoldDB" id="A0A1Q8EA47"/>
<evidence type="ECO:0000313" key="3">
    <source>
        <dbReference type="Proteomes" id="UP000186890"/>
    </source>
</evidence>
<reference evidence="3" key="1">
    <citation type="submission" date="2016-12" db="EMBL/GenBank/DDBJ databases">
        <authorList>
            <person name="Gulvik C.A."/>
        </authorList>
    </citation>
    <scope>NUCLEOTIDE SEQUENCE [LARGE SCALE GENOMIC DNA]</scope>
    <source>
        <strain evidence="3">NED12-00049-6B</strain>
    </source>
</reference>
<keyword evidence="3" id="KW-1185">Reference proteome</keyword>
<dbReference type="SMART" id="SM00860">
    <property type="entry name" value="SMI1_KNR4"/>
    <property type="match status" value="1"/>
</dbReference>
<accession>A0A1Q8EA47</accession>
<dbReference type="InterPro" id="IPR018958">
    <property type="entry name" value="Knr4/Smi1-like_dom"/>
</dbReference>
<dbReference type="SUPFAM" id="SSF160631">
    <property type="entry name" value="SMI1/KNR4-like"/>
    <property type="match status" value="1"/>
</dbReference>
<organism evidence="2 3">
    <name type="scientific">Streptococcus cuniculi</name>
    <dbReference type="NCBI Taxonomy" id="1432788"/>
    <lineage>
        <taxon>Bacteria</taxon>
        <taxon>Bacillati</taxon>
        <taxon>Bacillota</taxon>
        <taxon>Bacilli</taxon>
        <taxon>Lactobacillales</taxon>
        <taxon>Streptococcaceae</taxon>
        <taxon>Streptococcus</taxon>
    </lineage>
</organism>
<gene>
    <name evidence="2" type="ORF">BU202_02020</name>
</gene>
<dbReference type="Pfam" id="PF09346">
    <property type="entry name" value="SMI1_KNR4"/>
    <property type="match status" value="1"/>
</dbReference>
<protein>
    <recommendedName>
        <fullName evidence="1">Knr4/Smi1-like domain-containing protein</fullName>
    </recommendedName>
</protein>
<name>A0A1Q8EA47_9STRE</name>